<dbReference type="AlphaFoldDB" id="A0A1E7Y0J8"/>
<evidence type="ECO:0000313" key="2">
    <source>
        <dbReference type="Proteomes" id="UP000175684"/>
    </source>
</evidence>
<protein>
    <recommendedName>
        <fullName evidence="3">ATP-binding protein</fullName>
    </recommendedName>
</protein>
<comment type="caution">
    <text evidence="1">The sequence shown here is derived from an EMBL/GenBank/DDBJ whole genome shotgun (WGS) entry which is preliminary data.</text>
</comment>
<evidence type="ECO:0000313" key="1">
    <source>
        <dbReference type="EMBL" id="OFA35186.1"/>
    </source>
</evidence>
<dbReference type="RefSeq" id="WP_070122420.1">
    <property type="nucleotide sequence ID" value="NZ_MAXD01000002.1"/>
</dbReference>
<organism evidence="1 2">
    <name type="scientific">Bifidobacterium adolescentis</name>
    <dbReference type="NCBI Taxonomy" id="1680"/>
    <lineage>
        <taxon>Bacteria</taxon>
        <taxon>Bacillati</taxon>
        <taxon>Actinomycetota</taxon>
        <taxon>Actinomycetes</taxon>
        <taxon>Bifidobacteriales</taxon>
        <taxon>Bifidobacteriaceae</taxon>
        <taxon>Bifidobacterium</taxon>
    </lineage>
</organism>
<dbReference type="SUPFAM" id="SSF55874">
    <property type="entry name" value="ATPase domain of HSP90 chaperone/DNA topoisomerase II/histidine kinase"/>
    <property type="match status" value="1"/>
</dbReference>
<dbReference type="OrthoDB" id="3757919at2"/>
<dbReference type="Gene3D" id="3.30.565.10">
    <property type="entry name" value="Histidine kinase-like ATPase, C-terminal domain"/>
    <property type="match status" value="1"/>
</dbReference>
<dbReference type="InterPro" id="IPR036890">
    <property type="entry name" value="HATPase_C_sf"/>
</dbReference>
<reference evidence="1 2" key="1">
    <citation type="submission" date="2016-07" db="EMBL/GenBank/DDBJ databases">
        <title>Draft Genome Sequence of Bifidobacterium adolescentis strain Km 4.</title>
        <authorList>
            <person name="Danilenko V.N."/>
        </authorList>
    </citation>
    <scope>NUCLEOTIDE SEQUENCE [LARGE SCALE GENOMIC DNA]</scope>
    <source>
        <strain evidence="1 2">Km 4</strain>
    </source>
</reference>
<dbReference type="EMBL" id="MAXD01000002">
    <property type="protein sequence ID" value="OFA35186.1"/>
    <property type="molecule type" value="Genomic_DNA"/>
</dbReference>
<dbReference type="Proteomes" id="UP000175684">
    <property type="component" value="Unassembled WGS sequence"/>
</dbReference>
<gene>
    <name evidence="1" type="ORF">BBK15_03670</name>
</gene>
<accession>A0A1E7Y0J8</accession>
<evidence type="ECO:0008006" key="3">
    <source>
        <dbReference type="Google" id="ProtNLM"/>
    </source>
</evidence>
<name>A0A1E7Y0J8_BIFAD</name>
<dbReference type="Pfam" id="PF13589">
    <property type="entry name" value="HATPase_c_3"/>
    <property type="match status" value="1"/>
</dbReference>
<proteinExistence type="predicted"/>
<sequence length="480" mass="55033">MRSVGYSLNTAVADIIDNSIAAHAKTISIRYFDHGEDPYVAIIDDGDGMDYETAVNAMKLAGTNPNAKRNANDLGRFGLGLKTASLSQARSVMLSTVQHGRQNTLRWDLDHVARTREWDLETLDEEQTNLELPRKVRDLMPSTHGTCVLWRNLDRLGNVAGDSLQDIDQAMLELSGYLGLVFHRFLHPYPEDEIERISITVNDEPVPERDPFLVNNLATQRQRMQRIPGTDATLCGYTLPYQNKLTMEDRGLLDLKQEKGHTLFDTQGFYIYRAYRLITWGSWFRLLTRKEATKLSRVQVDIPNNMDDEWTLDIKKSQATPPKTIRDAMKRYVEKLAAPSRRTQQFRGRKTSNDPEARIWDVISDRDGSFRYEINTDNPYVKGFIDNLSREQRRDFSGMIKVFAAAFPYNDVQSRFSVDEHGAENGLTDDEIRECAQDMWMLANQLKHMSASAFVEKYKSKEPFSLCQNAEEILMEVSHA</sequence>